<dbReference type="Pfam" id="PF12013">
    <property type="entry name" value="OrsD"/>
    <property type="match status" value="1"/>
</dbReference>
<comment type="caution">
    <text evidence="2">The sequence shown here is derived from an EMBL/GenBank/DDBJ whole genome shotgun (WGS) entry which is preliminary data.</text>
</comment>
<dbReference type="EMBL" id="JAGHQM010002498">
    <property type="protein sequence ID" value="KAH0548600.1"/>
    <property type="molecule type" value="Genomic_DNA"/>
</dbReference>
<evidence type="ECO:0000313" key="2">
    <source>
        <dbReference type="EMBL" id="KAH0548600.1"/>
    </source>
</evidence>
<proteinExistence type="predicted"/>
<evidence type="ECO:0000313" key="3">
    <source>
        <dbReference type="Proteomes" id="UP000750711"/>
    </source>
</evidence>
<dbReference type="InterPro" id="IPR022698">
    <property type="entry name" value="OrsD"/>
</dbReference>
<keyword evidence="3" id="KW-1185">Reference proteome</keyword>
<dbReference type="PROSITE" id="PS00028">
    <property type="entry name" value="ZINC_FINGER_C2H2_1"/>
    <property type="match status" value="1"/>
</dbReference>
<protein>
    <recommendedName>
        <fullName evidence="1">C2H2-type domain-containing protein</fullName>
    </recommendedName>
</protein>
<dbReference type="InterPro" id="IPR013087">
    <property type="entry name" value="Znf_C2H2_type"/>
</dbReference>
<evidence type="ECO:0000259" key="1">
    <source>
        <dbReference type="PROSITE" id="PS00028"/>
    </source>
</evidence>
<dbReference type="AlphaFoldDB" id="A0A9P8L2A5"/>
<sequence length="717" mass="84855">MDLFYYYSQYRVLVCKSCQHAVYPKRIAAHLRSDQHKLPRPLSEEIANQYVDNDFADPHTEVVTPEGLIEPIDYLLIYRDGLKCSYCNYICRATEVMKRHQRRNHNIKVGRGRRIELKEWRAVWCQQFFTGVGRHFFEVRQTSQRSTQQSADTTTRLLQLVHRQLDQKEKIIEEKRQAIRDSDDLTEVSSWLDRTQWIRHLKGQDKATMVKLVNPARDEEMELQYVEKSLKRLVEKARQTILQKKISTFTLHRVQSFHAGEDSHKPFHVNLGIDTIERYQRIWSRLLIYMLRTAESETRLYQLTEDQQQQIADVRLVVDRAMQFAAEDLEEVEEELIDKELDWSCLQLCISLLDHKLNHDEYESVVVSYLAVAGLEYIPGTQPGQYKFKDASQYTPILSGFIKVAQMLTVQYCLEKEERVEVKSCRELLEQLHARFLVVSTATPMDWVLRLRLYGRAIHNKTTAVGGINWNEETVIYKEIELSMTDFRRLVHQLCEETCYVLIKDLLFAQDKEGDLPSYRWSELKDNPAKDDPNWYFVQDRRNCMQKETRWLLNRILSTSELTEQFMHIEQGVWKQKRVNDYMDKISLFMERLMVLIHISAGQPARARELLSLRYCNTEKGGHRCIFIENGLMVIVTFYDKGYSIRGTEKIIHRYLPQEVGELLLLYIWLVLPMRQQLQKLVYNDTEIPSAFLWSIDGQKKWTRERVAAVLTMATRR</sequence>
<gene>
    <name evidence="2" type="ORF">GP486_007856</name>
</gene>
<reference evidence="2" key="1">
    <citation type="submission" date="2021-03" db="EMBL/GenBank/DDBJ databases">
        <title>Comparative genomics and phylogenomic investigation of the class Geoglossomycetes provide insights into ecological specialization and systematics.</title>
        <authorList>
            <person name="Melie T."/>
            <person name="Pirro S."/>
            <person name="Miller A.N."/>
            <person name="Quandt A."/>
        </authorList>
    </citation>
    <scope>NUCLEOTIDE SEQUENCE</scope>
    <source>
        <strain evidence="2">CAQ_001_2017</strain>
    </source>
</reference>
<accession>A0A9P8L2A5</accession>
<name>A0A9P8L2A5_9PEZI</name>
<feature type="domain" description="C2H2-type" evidence="1">
    <location>
        <begin position="84"/>
        <end position="105"/>
    </location>
</feature>
<dbReference type="Proteomes" id="UP000750711">
    <property type="component" value="Unassembled WGS sequence"/>
</dbReference>
<organism evidence="2 3">
    <name type="scientific">Trichoglossum hirsutum</name>
    <dbReference type="NCBI Taxonomy" id="265104"/>
    <lineage>
        <taxon>Eukaryota</taxon>
        <taxon>Fungi</taxon>
        <taxon>Dikarya</taxon>
        <taxon>Ascomycota</taxon>
        <taxon>Pezizomycotina</taxon>
        <taxon>Geoglossomycetes</taxon>
        <taxon>Geoglossales</taxon>
        <taxon>Geoglossaceae</taxon>
        <taxon>Trichoglossum</taxon>
    </lineage>
</organism>